<dbReference type="InterPro" id="IPR050230">
    <property type="entry name" value="CALM/Myosin/TropC-like"/>
</dbReference>
<proteinExistence type="inferred from homology"/>
<organism evidence="7">
    <name type="scientific">Ursus maritimus</name>
    <name type="common">Polar bear</name>
    <name type="synonym">Thalarctos maritimus</name>
    <dbReference type="NCBI Taxonomy" id="29073"/>
    <lineage>
        <taxon>Eukaryota</taxon>
        <taxon>Metazoa</taxon>
        <taxon>Chordata</taxon>
        <taxon>Craniata</taxon>
        <taxon>Vertebrata</taxon>
        <taxon>Euteleostomi</taxon>
        <taxon>Mammalia</taxon>
        <taxon>Eutheria</taxon>
        <taxon>Laurasiatheria</taxon>
        <taxon>Carnivora</taxon>
        <taxon>Caniformia</taxon>
        <taxon>Ursidae</taxon>
        <taxon>Ursus</taxon>
    </lineage>
</organism>
<comment type="similarity">
    <text evidence="2">Belongs to the calmodulin family.</text>
</comment>
<dbReference type="Pfam" id="PF13499">
    <property type="entry name" value="EF-hand_7"/>
    <property type="match status" value="1"/>
</dbReference>
<dbReference type="FunFam" id="1.10.238.10:FF:000527">
    <property type="entry name" value="Calmodulin-3"/>
    <property type="match status" value="1"/>
</dbReference>
<dbReference type="AlphaFoldDB" id="A0A452UM10"/>
<keyword evidence="4" id="KW-0677">Repeat</keyword>
<sequence length="90" mass="10062">MADQPMEEQIAEFKETFSLLGKVGDGIITTKVLGIVMRSLEQNPTEAKLQDMTNKADANGNGTIDFPEFLTVMARKMKDTNNKEKIHKAF</sequence>
<feature type="domain" description="EF-hand" evidence="6">
    <location>
        <begin position="44"/>
        <end position="79"/>
    </location>
</feature>
<evidence type="ECO:0000256" key="5">
    <source>
        <dbReference type="ARBA" id="ARBA00022837"/>
    </source>
</evidence>
<keyword evidence="3" id="KW-0479">Metal-binding</keyword>
<dbReference type="PROSITE" id="PS00018">
    <property type="entry name" value="EF_HAND_1"/>
    <property type="match status" value="1"/>
</dbReference>
<dbReference type="SMART" id="SM00054">
    <property type="entry name" value="EFh"/>
    <property type="match status" value="2"/>
</dbReference>
<evidence type="ECO:0000256" key="1">
    <source>
        <dbReference type="ARBA" id="ARBA00004647"/>
    </source>
</evidence>
<dbReference type="InterPro" id="IPR011992">
    <property type="entry name" value="EF-hand-dom_pair"/>
</dbReference>
<evidence type="ECO:0000259" key="6">
    <source>
        <dbReference type="PROSITE" id="PS50222"/>
    </source>
</evidence>
<dbReference type="GO" id="GO:0005509">
    <property type="term" value="F:calcium ion binding"/>
    <property type="evidence" value="ECO:0007669"/>
    <property type="project" value="InterPro"/>
</dbReference>
<evidence type="ECO:0000256" key="4">
    <source>
        <dbReference type="ARBA" id="ARBA00022737"/>
    </source>
</evidence>
<evidence type="ECO:0000313" key="7">
    <source>
        <dbReference type="Ensembl" id="ENSUMAP00000022019"/>
    </source>
</evidence>
<protein>
    <recommendedName>
        <fullName evidence="6">EF-hand domain-containing protein</fullName>
    </recommendedName>
</protein>
<evidence type="ECO:0000256" key="2">
    <source>
        <dbReference type="ARBA" id="ARBA00009763"/>
    </source>
</evidence>
<dbReference type="OMA" id="KERRIVM"/>
<reference evidence="7" key="1">
    <citation type="submission" date="2019-03" db="UniProtKB">
        <authorList>
            <consortium name="Ensembl"/>
        </authorList>
    </citation>
    <scope>IDENTIFICATION</scope>
</reference>
<dbReference type="PANTHER" id="PTHR23048:SF0">
    <property type="entry name" value="CALMODULIN LIKE 3"/>
    <property type="match status" value="1"/>
</dbReference>
<evidence type="ECO:0000256" key="3">
    <source>
        <dbReference type="ARBA" id="ARBA00022723"/>
    </source>
</evidence>
<keyword evidence="5" id="KW-0106">Calcium</keyword>
<dbReference type="InterPro" id="IPR002048">
    <property type="entry name" value="EF_hand_dom"/>
</dbReference>
<dbReference type="Gene3D" id="1.10.238.10">
    <property type="entry name" value="EF-hand"/>
    <property type="match status" value="1"/>
</dbReference>
<accession>A0A452UM10</accession>
<dbReference type="Ensembl" id="ENSUMAT00000026098.1">
    <property type="protein sequence ID" value="ENSUMAP00000022019.1"/>
    <property type="gene ID" value="ENSUMAG00000016113.1"/>
</dbReference>
<dbReference type="GO" id="GO:0000922">
    <property type="term" value="C:spindle pole"/>
    <property type="evidence" value="ECO:0007669"/>
    <property type="project" value="UniProtKB-SubCell"/>
</dbReference>
<dbReference type="GeneTree" id="ENSGT00940000165217"/>
<dbReference type="PROSITE" id="PS50222">
    <property type="entry name" value="EF_HAND_2"/>
    <property type="match status" value="1"/>
</dbReference>
<dbReference type="CDD" id="cd00051">
    <property type="entry name" value="EFh"/>
    <property type="match status" value="1"/>
</dbReference>
<dbReference type="SUPFAM" id="SSF47473">
    <property type="entry name" value="EF-hand"/>
    <property type="match status" value="1"/>
</dbReference>
<dbReference type="InterPro" id="IPR018247">
    <property type="entry name" value="EF_Hand_1_Ca_BS"/>
</dbReference>
<dbReference type="GO" id="GO:0016460">
    <property type="term" value="C:myosin II complex"/>
    <property type="evidence" value="ECO:0007669"/>
    <property type="project" value="TreeGrafter"/>
</dbReference>
<name>A0A452UM10_URSMA</name>
<dbReference type="PANTHER" id="PTHR23048">
    <property type="entry name" value="MYOSIN LIGHT CHAIN 1, 3"/>
    <property type="match status" value="1"/>
</dbReference>
<comment type="subcellular location">
    <subcellularLocation>
        <location evidence="1">Cytoplasm</location>
        <location evidence="1">Cytoskeleton</location>
        <location evidence="1">Spindle pole</location>
    </subcellularLocation>
</comment>